<dbReference type="CDD" id="cd01062">
    <property type="entry name" value="RNase_T2_prok"/>
    <property type="match status" value="1"/>
</dbReference>
<evidence type="ECO:0000313" key="4">
    <source>
        <dbReference type="EMBL" id="PZO77683.1"/>
    </source>
</evidence>
<dbReference type="AlphaFoldDB" id="A0A2W4Z5V6"/>
<evidence type="ECO:0000313" key="5">
    <source>
        <dbReference type="Proteomes" id="UP000248614"/>
    </source>
</evidence>
<evidence type="ECO:0000256" key="2">
    <source>
        <dbReference type="RuleBase" id="RU004328"/>
    </source>
</evidence>
<dbReference type="InterPro" id="IPR036430">
    <property type="entry name" value="RNase_T2-like_sf"/>
</dbReference>
<evidence type="ECO:0000256" key="3">
    <source>
        <dbReference type="SAM" id="MobiDB-lite"/>
    </source>
</evidence>
<reference evidence="4 5" key="1">
    <citation type="submission" date="2017-08" db="EMBL/GenBank/DDBJ databases">
        <title>Infants hospitalized years apart are colonized by the same room-sourced microbial strains.</title>
        <authorList>
            <person name="Brooks B."/>
            <person name="Olm M.R."/>
            <person name="Firek B.A."/>
            <person name="Baker R."/>
            <person name="Thomas B.C."/>
            <person name="Morowitz M.J."/>
            <person name="Banfield J.F."/>
        </authorList>
    </citation>
    <scope>NUCLEOTIDE SEQUENCE [LARGE SCALE GENOMIC DNA]</scope>
    <source>
        <strain evidence="4">S2_018_000_R3_110</strain>
    </source>
</reference>
<organism evidence="4 5">
    <name type="scientific">Sphingomonas hengshuiensis</name>
    <dbReference type="NCBI Taxonomy" id="1609977"/>
    <lineage>
        <taxon>Bacteria</taxon>
        <taxon>Pseudomonadati</taxon>
        <taxon>Pseudomonadota</taxon>
        <taxon>Alphaproteobacteria</taxon>
        <taxon>Sphingomonadales</taxon>
        <taxon>Sphingomonadaceae</taxon>
        <taxon>Sphingomonas</taxon>
    </lineage>
</organism>
<comment type="similarity">
    <text evidence="1 2">Belongs to the RNase T2 family.</text>
</comment>
<dbReference type="InterPro" id="IPR033130">
    <property type="entry name" value="RNase_T2_His_AS_2"/>
</dbReference>
<protein>
    <submittedName>
        <fullName evidence="4">Ribonuclease T</fullName>
    </submittedName>
</protein>
<dbReference type="InterPro" id="IPR039378">
    <property type="entry name" value="RNase_T2_prok"/>
</dbReference>
<name>A0A2W4Z5V6_9SPHN</name>
<proteinExistence type="inferred from homology"/>
<dbReference type="InterPro" id="IPR018188">
    <property type="entry name" value="RNase_T2_His_AS_1"/>
</dbReference>
<dbReference type="InterPro" id="IPR001568">
    <property type="entry name" value="RNase_T2-like"/>
</dbReference>
<dbReference type="GO" id="GO:0006401">
    <property type="term" value="P:RNA catabolic process"/>
    <property type="evidence" value="ECO:0007669"/>
    <property type="project" value="UniProtKB-ARBA"/>
</dbReference>
<dbReference type="PROSITE" id="PS00530">
    <property type="entry name" value="RNASE_T2_1"/>
    <property type="match status" value="1"/>
</dbReference>
<dbReference type="Proteomes" id="UP000248614">
    <property type="component" value="Unassembled WGS sequence"/>
</dbReference>
<dbReference type="GO" id="GO:0033897">
    <property type="term" value="F:ribonuclease T2 activity"/>
    <property type="evidence" value="ECO:0007669"/>
    <property type="project" value="InterPro"/>
</dbReference>
<dbReference type="GO" id="GO:0003723">
    <property type="term" value="F:RNA binding"/>
    <property type="evidence" value="ECO:0007669"/>
    <property type="project" value="InterPro"/>
</dbReference>
<dbReference type="EMBL" id="QFNF01000017">
    <property type="protein sequence ID" value="PZO77683.1"/>
    <property type="molecule type" value="Genomic_DNA"/>
</dbReference>
<evidence type="ECO:0000256" key="1">
    <source>
        <dbReference type="ARBA" id="ARBA00007469"/>
    </source>
</evidence>
<sequence length="304" mass="33559">MDPGGVHRLLGRQPAARLLQRRGDPRHRRHRAHRRGRVAGGGGVLPVPPRRRRLVRAGRAGGGRVKRIALTLAALLAPLAAQAQALQCAAPAQVERPRPDLPDARQPRRVLPIGSYTLAITWSPEYCRTRRDDARNAFQCGGGNRFGFTLHGLWPDGTGRQWPQYCASTPILPDAVIRQNLCVTPSAQLLQHEYAKHGTCMGVSPAAYFNESRALFQRLRFPDMMVLSRRPNLTAGQVAAAIARLNPGMTPRSMRITANARGWLDEVWLCLDKRRRYTACPAHQGGVTPATRVKIWRGGRGADA</sequence>
<gene>
    <name evidence="4" type="ORF">DI632_08270</name>
</gene>
<dbReference type="PANTHER" id="PTHR11240:SF22">
    <property type="entry name" value="RIBONUCLEASE T2"/>
    <property type="match status" value="1"/>
</dbReference>
<comment type="caution">
    <text evidence="4">The sequence shown here is derived from an EMBL/GenBank/DDBJ whole genome shotgun (WGS) entry which is preliminary data.</text>
</comment>
<accession>A0A2W4Z5V6</accession>
<dbReference type="Pfam" id="PF00445">
    <property type="entry name" value="Ribonuclease_T2"/>
    <property type="match status" value="1"/>
</dbReference>
<dbReference type="Gene3D" id="3.90.730.10">
    <property type="entry name" value="Ribonuclease T2-like"/>
    <property type="match status" value="1"/>
</dbReference>
<dbReference type="SUPFAM" id="SSF55895">
    <property type="entry name" value="Ribonuclease Rh-like"/>
    <property type="match status" value="1"/>
</dbReference>
<feature type="compositionally biased region" description="Basic residues" evidence="3">
    <location>
        <begin position="24"/>
        <end position="37"/>
    </location>
</feature>
<feature type="region of interest" description="Disordered" evidence="3">
    <location>
        <begin position="18"/>
        <end position="50"/>
    </location>
</feature>
<dbReference type="PANTHER" id="PTHR11240">
    <property type="entry name" value="RIBONUCLEASE T2"/>
    <property type="match status" value="1"/>
</dbReference>
<dbReference type="PROSITE" id="PS00531">
    <property type="entry name" value="RNASE_T2_2"/>
    <property type="match status" value="1"/>
</dbReference>